<dbReference type="GO" id="GO:0005351">
    <property type="term" value="F:carbohydrate:proton symporter activity"/>
    <property type="evidence" value="ECO:0007669"/>
    <property type="project" value="TreeGrafter"/>
</dbReference>
<dbReference type="Pfam" id="PF00083">
    <property type="entry name" value="Sugar_tr"/>
    <property type="match status" value="1"/>
</dbReference>
<evidence type="ECO:0000256" key="4">
    <source>
        <dbReference type="ARBA" id="ARBA00022692"/>
    </source>
</evidence>
<feature type="transmembrane region" description="Helical" evidence="11">
    <location>
        <begin position="200"/>
        <end position="222"/>
    </location>
</feature>
<feature type="transmembrane region" description="Helical" evidence="11">
    <location>
        <begin position="168"/>
        <end position="188"/>
    </location>
</feature>
<organism evidence="13 14">
    <name type="scientific">Armillaria ostoyae</name>
    <name type="common">Armillaria root rot fungus</name>
    <dbReference type="NCBI Taxonomy" id="47428"/>
    <lineage>
        <taxon>Eukaryota</taxon>
        <taxon>Fungi</taxon>
        <taxon>Dikarya</taxon>
        <taxon>Basidiomycota</taxon>
        <taxon>Agaricomycotina</taxon>
        <taxon>Agaricomycetes</taxon>
        <taxon>Agaricomycetidae</taxon>
        <taxon>Agaricales</taxon>
        <taxon>Marasmiineae</taxon>
        <taxon>Physalacriaceae</taxon>
        <taxon>Armillaria</taxon>
    </lineage>
</organism>
<dbReference type="InterPro" id="IPR050360">
    <property type="entry name" value="MFS_Sugar_Transporters"/>
</dbReference>
<feature type="transmembrane region" description="Helical" evidence="11">
    <location>
        <begin position="335"/>
        <end position="354"/>
    </location>
</feature>
<feature type="transmembrane region" description="Helical" evidence="11">
    <location>
        <begin position="106"/>
        <end position="125"/>
    </location>
</feature>
<dbReference type="NCBIfam" id="TIGR00879">
    <property type="entry name" value="SP"/>
    <property type="match status" value="1"/>
</dbReference>
<protein>
    <recommendedName>
        <fullName evidence="8">Quinate transporter</fullName>
    </recommendedName>
</protein>
<keyword evidence="7 11" id="KW-0472">Membrane</keyword>
<evidence type="ECO:0000256" key="11">
    <source>
        <dbReference type="SAM" id="Phobius"/>
    </source>
</evidence>
<feature type="domain" description="Major facilitator superfamily (MFS) profile" evidence="12">
    <location>
        <begin position="32"/>
        <end position="489"/>
    </location>
</feature>
<evidence type="ECO:0000256" key="8">
    <source>
        <dbReference type="ARBA" id="ARBA00043213"/>
    </source>
</evidence>
<keyword evidence="5" id="KW-0672">Quinate metabolism</keyword>
<evidence type="ECO:0000256" key="1">
    <source>
        <dbReference type="ARBA" id="ARBA00004141"/>
    </source>
</evidence>
<dbReference type="InterPro" id="IPR005829">
    <property type="entry name" value="Sugar_transporter_CS"/>
</dbReference>
<feature type="transmembrane region" description="Helical" evidence="11">
    <location>
        <begin position="361"/>
        <end position="383"/>
    </location>
</feature>
<dbReference type="Gene3D" id="1.20.1250.20">
    <property type="entry name" value="MFS general substrate transporter like domains"/>
    <property type="match status" value="1"/>
</dbReference>
<evidence type="ECO:0000256" key="5">
    <source>
        <dbReference type="ARBA" id="ARBA00022911"/>
    </source>
</evidence>
<evidence type="ECO:0000259" key="12">
    <source>
        <dbReference type="PROSITE" id="PS50850"/>
    </source>
</evidence>
<dbReference type="SUPFAM" id="SSF103473">
    <property type="entry name" value="MFS general substrate transporter"/>
    <property type="match status" value="1"/>
</dbReference>
<feature type="transmembrane region" description="Helical" evidence="11">
    <location>
        <begin position="435"/>
        <end position="452"/>
    </location>
</feature>
<dbReference type="Proteomes" id="UP000219338">
    <property type="component" value="Unassembled WGS sequence"/>
</dbReference>
<evidence type="ECO:0000256" key="3">
    <source>
        <dbReference type="ARBA" id="ARBA00022448"/>
    </source>
</evidence>
<dbReference type="PROSITE" id="PS00217">
    <property type="entry name" value="SUGAR_TRANSPORT_2"/>
    <property type="match status" value="1"/>
</dbReference>
<feature type="transmembrane region" description="Helical" evidence="11">
    <location>
        <begin position="75"/>
        <end position="94"/>
    </location>
</feature>
<dbReference type="InterPro" id="IPR020846">
    <property type="entry name" value="MFS_dom"/>
</dbReference>
<comment type="catalytic activity">
    <reaction evidence="9">
        <text>myo-inositol(out) + H(+)(out) = myo-inositol(in) + H(+)(in)</text>
        <dbReference type="Rhea" id="RHEA:60364"/>
        <dbReference type="ChEBI" id="CHEBI:15378"/>
        <dbReference type="ChEBI" id="CHEBI:17268"/>
    </reaction>
</comment>
<accession>A0A284R3J7</accession>
<feature type="transmembrane region" description="Helical" evidence="11">
    <location>
        <begin position="403"/>
        <end position="423"/>
    </location>
</feature>
<name>A0A284R3J7_ARMOS</name>
<reference evidence="14" key="1">
    <citation type="journal article" date="2017" name="Nat. Ecol. Evol.">
        <title>Genome expansion and lineage-specific genetic innovations in the forest pathogenic fungi Armillaria.</title>
        <authorList>
            <person name="Sipos G."/>
            <person name="Prasanna A.N."/>
            <person name="Walter M.C."/>
            <person name="O'Connor E."/>
            <person name="Balint B."/>
            <person name="Krizsan K."/>
            <person name="Kiss B."/>
            <person name="Hess J."/>
            <person name="Varga T."/>
            <person name="Slot J."/>
            <person name="Riley R."/>
            <person name="Boka B."/>
            <person name="Rigling D."/>
            <person name="Barry K."/>
            <person name="Lee J."/>
            <person name="Mihaltcheva S."/>
            <person name="LaButti K."/>
            <person name="Lipzen A."/>
            <person name="Waldron R."/>
            <person name="Moloney N.M."/>
            <person name="Sperisen C."/>
            <person name="Kredics L."/>
            <person name="Vagvoelgyi C."/>
            <person name="Patrignani A."/>
            <person name="Fitzpatrick D."/>
            <person name="Nagy I."/>
            <person name="Doyle S."/>
            <person name="Anderson J.B."/>
            <person name="Grigoriev I.V."/>
            <person name="Gueldener U."/>
            <person name="Muensterkoetter M."/>
            <person name="Nagy L.G."/>
        </authorList>
    </citation>
    <scope>NUCLEOTIDE SEQUENCE [LARGE SCALE GENOMIC DNA]</scope>
    <source>
        <strain evidence="14">C18/9</strain>
    </source>
</reference>
<dbReference type="FunFam" id="1.20.1250.20:FF:000026">
    <property type="entry name" value="MFS quinate transporter QutD"/>
    <property type="match status" value="1"/>
</dbReference>
<keyword evidence="4 11" id="KW-0812">Transmembrane</keyword>
<dbReference type="InterPro" id="IPR036259">
    <property type="entry name" value="MFS_trans_sf"/>
</dbReference>
<sequence length="549" mass="60714">MARLARVEDRPTPPEIYSWRVYVNALIATFAAIMIGLVFVPFLRYDSAFIGTSISLTSFKMEFDLLDKSTTELNLISANIVSMYQAGCFFGAIFGYPIGYFYGRKFGLMITGAVFCVGAALQVAASSRTGLGIMYAGRVIVGLAIGVASNLAPIYVAEISPPAIRGRLVGLYEMCWQIGGVIGFWINYGVTEHIAPSHKQWIIAFAVQLVPGGLLLIGTPLMTESPRFLVTRDRNGQALRNLSYLRNLPHDAPYIVQEFSEIEAAVAHERSLAGAGFFGPIRTVTADVKLIQRLLLGISLFAWQNATGINAINYYSPTIFKSIGITGSSTSLLTTGVYGLIKLVCAMIWLLYLVDQWGRRILLMIGSAGGAVCMYYIGAYIAVADPESSSTHTVDAGGKSAVAFFYLWTIFYSPSWNGTPWVVGAEIFPQHVRTFTQACMAAGNWLFAFLIARFTPQMFTSMGYGVYLFFASLMVISIFYVFFLLPETKQVPLERMDELFAPDVKAWNAHAIVTGRMKDHYHDAEQGKVLRDRSPELKSEEEQVERVEF</sequence>
<dbReference type="PROSITE" id="PS00216">
    <property type="entry name" value="SUGAR_TRANSPORT_1"/>
    <property type="match status" value="1"/>
</dbReference>
<dbReference type="PANTHER" id="PTHR48022:SF34">
    <property type="entry name" value="MAJOR FACILITATOR SUPERFAMILY (MFS) PROFILE DOMAIN-CONTAINING PROTEIN-RELATED"/>
    <property type="match status" value="1"/>
</dbReference>
<dbReference type="PROSITE" id="PS50850">
    <property type="entry name" value="MFS"/>
    <property type="match status" value="1"/>
</dbReference>
<keyword evidence="3 10" id="KW-0813">Transport</keyword>
<keyword evidence="6 11" id="KW-1133">Transmembrane helix</keyword>
<dbReference type="PANTHER" id="PTHR48022">
    <property type="entry name" value="PLASTIDIC GLUCOSE TRANSPORTER 4"/>
    <property type="match status" value="1"/>
</dbReference>
<dbReference type="EMBL" id="FUEG01000004">
    <property type="protein sequence ID" value="SJL03300.1"/>
    <property type="molecule type" value="Genomic_DNA"/>
</dbReference>
<evidence type="ECO:0000256" key="9">
    <source>
        <dbReference type="ARBA" id="ARBA00049119"/>
    </source>
</evidence>
<dbReference type="OMA" id="RRIQWRF"/>
<dbReference type="GO" id="GO:0016020">
    <property type="term" value="C:membrane"/>
    <property type="evidence" value="ECO:0007669"/>
    <property type="project" value="UniProtKB-SubCell"/>
</dbReference>
<dbReference type="InterPro" id="IPR003663">
    <property type="entry name" value="Sugar/inositol_transpt"/>
</dbReference>
<feature type="transmembrane region" description="Helical" evidence="11">
    <location>
        <begin position="131"/>
        <end position="156"/>
    </location>
</feature>
<dbReference type="STRING" id="47428.A0A284R3J7"/>
<evidence type="ECO:0000256" key="6">
    <source>
        <dbReference type="ARBA" id="ARBA00022989"/>
    </source>
</evidence>
<proteinExistence type="inferred from homology"/>
<gene>
    <name evidence="13" type="ORF">ARMOST_06653</name>
</gene>
<dbReference type="PRINTS" id="PR00171">
    <property type="entry name" value="SUGRTRNSPORT"/>
</dbReference>
<evidence type="ECO:0000256" key="10">
    <source>
        <dbReference type="RuleBase" id="RU003346"/>
    </source>
</evidence>
<evidence type="ECO:0000313" key="13">
    <source>
        <dbReference type="EMBL" id="SJL03300.1"/>
    </source>
</evidence>
<feature type="transmembrane region" description="Helical" evidence="11">
    <location>
        <begin position="21"/>
        <end position="43"/>
    </location>
</feature>
<comment type="similarity">
    <text evidence="2 10">Belongs to the major facilitator superfamily. Sugar transporter (TC 2.A.1.1) family.</text>
</comment>
<evidence type="ECO:0000313" key="14">
    <source>
        <dbReference type="Proteomes" id="UP000219338"/>
    </source>
</evidence>
<feature type="transmembrane region" description="Helical" evidence="11">
    <location>
        <begin position="464"/>
        <end position="485"/>
    </location>
</feature>
<dbReference type="OrthoDB" id="508119at2759"/>
<dbReference type="InterPro" id="IPR005828">
    <property type="entry name" value="MFS_sugar_transport-like"/>
</dbReference>
<dbReference type="AlphaFoldDB" id="A0A284R3J7"/>
<feature type="transmembrane region" description="Helical" evidence="11">
    <location>
        <begin position="294"/>
        <end position="315"/>
    </location>
</feature>
<keyword evidence="14" id="KW-1185">Reference proteome</keyword>
<evidence type="ECO:0000256" key="7">
    <source>
        <dbReference type="ARBA" id="ARBA00023136"/>
    </source>
</evidence>
<comment type="subcellular location">
    <subcellularLocation>
        <location evidence="1">Membrane</location>
        <topology evidence="1">Multi-pass membrane protein</topology>
    </subcellularLocation>
</comment>
<evidence type="ECO:0000256" key="2">
    <source>
        <dbReference type="ARBA" id="ARBA00010992"/>
    </source>
</evidence>